<dbReference type="AlphaFoldDB" id="A0A7W7DBJ4"/>
<evidence type="ECO:0000256" key="1">
    <source>
        <dbReference type="SAM" id="MobiDB-lite"/>
    </source>
</evidence>
<keyword evidence="3" id="KW-1185">Reference proteome</keyword>
<feature type="region of interest" description="Disordered" evidence="1">
    <location>
        <begin position="122"/>
        <end position="147"/>
    </location>
</feature>
<name>A0A7W7DBJ4_9ACTN</name>
<accession>A0A7W7DBJ4</accession>
<comment type="caution">
    <text evidence="2">The sequence shown here is derived from an EMBL/GenBank/DDBJ whole genome shotgun (WGS) entry which is preliminary data.</text>
</comment>
<feature type="region of interest" description="Disordered" evidence="1">
    <location>
        <begin position="573"/>
        <end position="606"/>
    </location>
</feature>
<dbReference type="Proteomes" id="UP000542210">
    <property type="component" value="Unassembled WGS sequence"/>
</dbReference>
<evidence type="ECO:0000313" key="2">
    <source>
        <dbReference type="EMBL" id="MBB4702576.1"/>
    </source>
</evidence>
<proteinExistence type="predicted"/>
<dbReference type="RefSeq" id="WP_184882450.1">
    <property type="nucleotide sequence ID" value="NZ_BOOV01000033.1"/>
</dbReference>
<protein>
    <submittedName>
        <fullName evidence="2">Uncharacterized protein</fullName>
    </submittedName>
</protein>
<evidence type="ECO:0000313" key="3">
    <source>
        <dbReference type="Proteomes" id="UP000542210"/>
    </source>
</evidence>
<reference evidence="2 3" key="1">
    <citation type="submission" date="2020-08" db="EMBL/GenBank/DDBJ databases">
        <title>Sequencing the genomes of 1000 actinobacteria strains.</title>
        <authorList>
            <person name="Klenk H.-P."/>
        </authorList>
    </citation>
    <scope>NUCLEOTIDE SEQUENCE [LARGE SCALE GENOMIC DNA]</scope>
    <source>
        <strain evidence="2 3">DSM 45784</strain>
    </source>
</reference>
<dbReference type="EMBL" id="JACHND010000001">
    <property type="protein sequence ID" value="MBB4702576.1"/>
    <property type="molecule type" value="Genomic_DNA"/>
</dbReference>
<sequence length="606" mass="60576">MQGDMLVLCHAADIGSLAEMGTPSGGATWQLLDSAQWPTNTDAGMKIWWKLAGASEPTSYGLTQNSGADGTATVVCLQDPGAGTPVVAHTGGTTSTTSIPTPSTTPNGSNDFELRFAGASSGNGSATSFTPPAGFTERSDVTSGSQYAPQSCATRTLSSGGATGTQNFTSANALVKYLGFTVNVPSGPTTKSLNDAGAASDGLSVAPSESVFQGYVTGISSGSSTTHTVAKPAGTNLGDVLIAAILTNNGDTSADSITGGSAWSKVGGDTWSVGSTFGGMTIWKKTAGGSEPSTYTVTVSNNEASSVVMRIFGSSGGAVTSDHVKSNASTLTFTTPSTSPSVPSTELRIIAARELNSAGNFNATAGFTERIDTFSGFTTKFFLATRNAPAGATGTANFIRDSVNWSDWQAWTINVPDNVTLASLAESGAGTESISLAISPSISDGATAAELLAVTASVAIIESAASVQSLAEVVVLSIAEAGAAAETILAGVAKSAGDAAMATDGLTASTTPALAQSGTAVDALAGTAGVNVSQSAVAADTLISSSVSFKALAEAAAAADILAGVMERNFGPAWSPRRRWSTGPLRRGGSAGTPSRRYSAGPPRTR</sequence>
<gene>
    <name evidence="2" type="ORF">BJ982_004120</name>
</gene>
<organism evidence="2 3">
    <name type="scientific">Sphaerisporangium siamense</name>
    <dbReference type="NCBI Taxonomy" id="795645"/>
    <lineage>
        <taxon>Bacteria</taxon>
        <taxon>Bacillati</taxon>
        <taxon>Actinomycetota</taxon>
        <taxon>Actinomycetes</taxon>
        <taxon>Streptosporangiales</taxon>
        <taxon>Streptosporangiaceae</taxon>
        <taxon>Sphaerisporangium</taxon>
    </lineage>
</organism>